<feature type="transmembrane region" description="Helical" evidence="7">
    <location>
        <begin position="153"/>
        <end position="173"/>
    </location>
</feature>
<feature type="transmembrane region" description="Helical" evidence="7">
    <location>
        <begin position="62"/>
        <end position="80"/>
    </location>
</feature>
<dbReference type="PANTHER" id="PTHR23517">
    <property type="entry name" value="RESISTANCE PROTEIN MDTM, PUTATIVE-RELATED-RELATED"/>
    <property type="match status" value="1"/>
</dbReference>
<dbReference type="Proteomes" id="UP001595791">
    <property type="component" value="Unassembled WGS sequence"/>
</dbReference>
<protein>
    <submittedName>
        <fullName evidence="9">MFS transporter</fullName>
    </submittedName>
</protein>
<evidence type="ECO:0000256" key="1">
    <source>
        <dbReference type="ARBA" id="ARBA00004651"/>
    </source>
</evidence>
<keyword evidence="5 7" id="KW-1133">Transmembrane helix</keyword>
<feature type="transmembrane region" description="Helical" evidence="7">
    <location>
        <begin position="355"/>
        <end position="377"/>
    </location>
</feature>
<evidence type="ECO:0000256" key="3">
    <source>
        <dbReference type="ARBA" id="ARBA00022475"/>
    </source>
</evidence>
<dbReference type="InterPro" id="IPR036259">
    <property type="entry name" value="MFS_trans_sf"/>
</dbReference>
<gene>
    <name evidence="9" type="ORF">ACFOW7_15730</name>
</gene>
<evidence type="ECO:0000256" key="5">
    <source>
        <dbReference type="ARBA" id="ARBA00022989"/>
    </source>
</evidence>
<feature type="domain" description="Major facilitator superfamily (MFS) profile" evidence="8">
    <location>
        <begin position="1"/>
        <end position="408"/>
    </location>
</feature>
<keyword evidence="6 7" id="KW-0472">Membrane</keyword>
<dbReference type="PANTHER" id="PTHR23517:SF3">
    <property type="entry name" value="INTEGRAL MEMBRANE TRANSPORT PROTEIN"/>
    <property type="match status" value="1"/>
</dbReference>
<name>A0ABV8MTX9_9NEIS</name>
<reference evidence="10" key="1">
    <citation type="journal article" date="2019" name="Int. J. Syst. Evol. Microbiol.">
        <title>The Global Catalogue of Microorganisms (GCM) 10K type strain sequencing project: providing services to taxonomists for standard genome sequencing and annotation.</title>
        <authorList>
            <consortium name="The Broad Institute Genomics Platform"/>
            <consortium name="The Broad Institute Genome Sequencing Center for Infectious Disease"/>
            <person name="Wu L."/>
            <person name="Ma J."/>
        </authorList>
    </citation>
    <scope>NUCLEOTIDE SEQUENCE [LARGE SCALE GENOMIC DNA]</scope>
    <source>
        <strain evidence="10">LMG 29894</strain>
    </source>
</reference>
<organism evidence="9 10">
    <name type="scientific">Chitinimonas lacunae</name>
    <dbReference type="NCBI Taxonomy" id="1963018"/>
    <lineage>
        <taxon>Bacteria</taxon>
        <taxon>Pseudomonadati</taxon>
        <taxon>Pseudomonadota</taxon>
        <taxon>Betaproteobacteria</taxon>
        <taxon>Neisseriales</taxon>
        <taxon>Chitinibacteraceae</taxon>
        <taxon>Chitinimonas</taxon>
    </lineage>
</organism>
<keyword evidence="3" id="KW-1003">Cell membrane</keyword>
<dbReference type="RefSeq" id="WP_378166007.1">
    <property type="nucleotide sequence ID" value="NZ_JBHSBU010000001.1"/>
</dbReference>
<feature type="transmembrane region" description="Helical" evidence="7">
    <location>
        <begin position="317"/>
        <end position="334"/>
    </location>
</feature>
<comment type="subcellular location">
    <subcellularLocation>
        <location evidence="1">Cell membrane</location>
        <topology evidence="1">Multi-pass membrane protein</topology>
    </subcellularLocation>
</comment>
<dbReference type="InterPro" id="IPR020846">
    <property type="entry name" value="MFS_dom"/>
</dbReference>
<keyword evidence="10" id="KW-1185">Reference proteome</keyword>
<feature type="transmembrane region" description="Helical" evidence="7">
    <location>
        <begin position="264"/>
        <end position="284"/>
    </location>
</feature>
<dbReference type="InterPro" id="IPR050171">
    <property type="entry name" value="MFS_Transporters"/>
</dbReference>
<accession>A0ABV8MTX9</accession>
<feature type="transmembrane region" description="Helical" evidence="7">
    <location>
        <begin position="228"/>
        <end position="244"/>
    </location>
</feature>
<evidence type="ECO:0000313" key="10">
    <source>
        <dbReference type="Proteomes" id="UP001595791"/>
    </source>
</evidence>
<keyword evidence="4 7" id="KW-0812">Transmembrane</keyword>
<feature type="transmembrane region" description="Helical" evidence="7">
    <location>
        <begin position="291"/>
        <end position="311"/>
    </location>
</feature>
<dbReference type="PROSITE" id="PS50850">
    <property type="entry name" value="MFS"/>
    <property type="match status" value="1"/>
</dbReference>
<feature type="transmembrane region" description="Helical" evidence="7">
    <location>
        <begin position="383"/>
        <end position="403"/>
    </location>
</feature>
<keyword evidence="2" id="KW-0813">Transport</keyword>
<dbReference type="SUPFAM" id="SSF103473">
    <property type="entry name" value="MFS general substrate transporter"/>
    <property type="match status" value="1"/>
</dbReference>
<dbReference type="Pfam" id="PF07690">
    <property type="entry name" value="MFS_1"/>
    <property type="match status" value="1"/>
</dbReference>
<evidence type="ECO:0000256" key="6">
    <source>
        <dbReference type="ARBA" id="ARBA00023136"/>
    </source>
</evidence>
<comment type="caution">
    <text evidence="9">The sequence shown here is derived from an EMBL/GenBank/DDBJ whole genome shotgun (WGS) entry which is preliminary data.</text>
</comment>
<dbReference type="EMBL" id="JBHSBU010000001">
    <property type="protein sequence ID" value="MFC4160791.1"/>
    <property type="molecule type" value="Genomic_DNA"/>
</dbReference>
<evidence type="ECO:0000313" key="9">
    <source>
        <dbReference type="EMBL" id="MFC4160791.1"/>
    </source>
</evidence>
<dbReference type="Gene3D" id="1.20.1250.20">
    <property type="entry name" value="MFS general substrate transporter like domains"/>
    <property type="match status" value="1"/>
</dbReference>
<dbReference type="InterPro" id="IPR011701">
    <property type="entry name" value="MFS"/>
</dbReference>
<evidence type="ECO:0000256" key="2">
    <source>
        <dbReference type="ARBA" id="ARBA00022448"/>
    </source>
</evidence>
<proteinExistence type="predicted"/>
<evidence type="ECO:0000256" key="4">
    <source>
        <dbReference type="ARBA" id="ARBA00022692"/>
    </source>
</evidence>
<feature type="transmembrane region" description="Helical" evidence="7">
    <location>
        <begin position="179"/>
        <end position="197"/>
    </location>
</feature>
<evidence type="ECO:0000256" key="7">
    <source>
        <dbReference type="SAM" id="Phobius"/>
    </source>
</evidence>
<sequence length="416" mass="45192">MRVLPVAAMPASLEPFLSPYRGLPPHAWIQAVAGLVNRAGGAAKMFLPLYLRETVGLSIEQVGWLLATYGAGLLLGAYLFGSLSDRLAPRRVMTLCFVGNGLSLLLLAGSWPVPLVAVWLVLSGLFEGGMRPVNQRLLLESCEPAIRPRAHGLYRVLINLGWAIGGLVSGLAAGWDYRAVFIGDGLATFLALAWFHYGYRRWPQPETAATATEVTAAPKDGGSPWRDPAFLLLMASCLALAMAYDQMYGMFGTFLREHYRLAPIWFGALFTLNGTLIVLCQGLVSNWVSRLGLWRAASWGTVLMTFCWLLLPLGQGATTAVLVMVLLTIGEMLHSPAEISLVMQLSEGRARGRYLGIYMAVWGGRTLIAPAVGAQLYSRFGPTTLWLACAGCGVLSLLLRRAVQRRVECDRSHQAG</sequence>
<evidence type="ECO:0000259" key="8">
    <source>
        <dbReference type="PROSITE" id="PS50850"/>
    </source>
</evidence>